<dbReference type="RefSeq" id="WP_136421594.1">
    <property type="nucleotide sequence ID" value="NZ_SSSN01000002.1"/>
</dbReference>
<feature type="transmembrane region" description="Helical" evidence="1">
    <location>
        <begin position="112"/>
        <end position="130"/>
    </location>
</feature>
<feature type="transmembrane region" description="Helical" evidence="1">
    <location>
        <begin position="31"/>
        <end position="49"/>
    </location>
</feature>
<keyword evidence="1" id="KW-1133">Transmembrane helix</keyword>
<keyword evidence="3" id="KW-1185">Reference proteome</keyword>
<keyword evidence="1" id="KW-0812">Transmembrane</keyword>
<evidence type="ECO:0000313" key="3">
    <source>
        <dbReference type="Proteomes" id="UP000307380"/>
    </source>
</evidence>
<feature type="transmembrane region" description="Helical" evidence="1">
    <location>
        <begin position="86"/>
        <end position="107"/>
    </location>
</feature>
<sequence>MAERILRPVRLTSIPRERFTVTRDVPRTVRVAVWVLVALAAVAGIRILFDVLTVDWNAYLATAVHSFVHNGRTLHVTTAEAIGGRVAAWALGLVVVGVQIVLSLLLWRGLNWVRVLLSVFAVLGLLTMFFQQNPFIYLEDLITAAAVGSTWLPESNAFFRQLTEDRRKHRSRQFR</sequence>
<comment type="caution">
    <text evidence="2">The sequence shown here is derived from an EMBL/GenBank/DDBJ whole genome shotgun (WGS) entry which is preliminary data.</text>
</comment>
<keyword evidence="1" id="KW-0472">Membrane</keyword>
<accession>A0A4S4FYU6</accession>
<evidence type="ECO:0000313" key="2">
    <source>
        <dbReference type="EMBL" id="THG36259.1"/>
    </source>
</evidence>
<dbReference type="OrthoDB" id="5124278at2"/>
<name>A0A4S4FYU6_9MICO</name>
<reference evidence="2 3" key="1">
    <citation type="submission" date="2019-04" db="EMBL/GenBank/DDBJ databases">
        <authorList>
            <person name="Jiang L."/>
        </authorList>
    </citation>
    <scope>NUCLEOTIDE SEQUENCE [LARGE SCALE GENOMIC DNA]</scope>
    <source>
        <strain evidence="2 3">YIM 131861</strain>
    </source>
</reference>
<evidence type="ECO:0008006" key="4">
    <source>
        <dbReference type="Google" id="ProtNLM"/>
    </source>
</evidence>
<dbReference type="Proteomes" id="UP000307380">
    <property type="component" value="Unassembled WGS sequence"/>
</dbReference>
<protein>
    <recommendedName>
        <fullName evidence="4">DUF2127 domain-containing protein</fullName>
    </recommendedName>
</protein>
<gene>
    <name evidence="2" type="ORF">E6C70_01635</name>
</gene>
<dbReference type="AlphaFoldDB" id="A0A4S4FYU6"/>
<evidence type="ECO:0000256" key="1">
    <source>
        <dbReference type="SAM" id="Phobius"/>
    </source>
</evidence>
<proteinExistence type="predicted"/>
<organism evidence="2 3">
    <name type="scientific">Orlajensenia flava</name>
    <dbReference type="NCBI Taxonomy" id="2565934"/>
    <lineage>
        <taxon>Bacteria</taxon>
        <taxon>Bacillati</taxon>
        <taxon>Actinomycetota</taxon>
        <taxon>Actinomycetes</taxon>
        <taxon>Micrococcales</taxon>
        <taxon>Microbacteriaceae</taxon>
        <taxon>Orlajensenia</taxon>
    </lineage>
</organism>
<dbReference type="EMBL" id="SSSN01000002">
    <property type="protein sequence ID" value="THG36259.1"/>
    <property type="molecule type" value="Genomic_DNA"/>
</dbReference>